<sequence>MKAYPQLHIGTSGYSYKDWVGPVYPEGTPQSRYLEEYQQHFSFTEVNSSYYHIPSPDMCSSLVRRSGSGFRFTIKAHQSFTHPGSPGPGTGGDTDQRGSAPNSRGWGISGEFTGNLEKYLHGIAPLANSGKLLGVLAQFPYSFHYTKANRQFLADAIGLFRERASFIMKVPRLLLEFRGAEWNRVSVFRGLEEYKAFPVFSDTPALEKLPGHLTCEKWLNTRSSTSGSNESKSCPGAAVRLHGRNSSNWWQGNNVSRYDYLYSPEEIQEIAGEIQRIAAALPGEDGLLIISFNNHHKGQAVQNARELANTLNLIDPETPGVS</sequence>
<dbReference type="SUPFAM" id="SSF117396">
    <property type="entry name" value="TM1631-like"/>
    <property type="match status" value="1"/>
</dbReference>
<organism evidence="2 3">
    <name type="scientific">Salinispira pacifica</name>
    <dbReference type="NCBI Taxonomy" id="1307761"/>
    <lineage>
        <taxon>Bacteria</taxon>
        <taxon>Pseudomonadati</taxon>
        <taxon>Spirochaetota</taxon>
        <taxon>Spirochaetia</taxon>
        <taxon>Spirochaetales</taxon>
        <taxon>Spirochaetaceae</taxon>
        <taxon>Salinispira</taxon>
    </lineage>
</organism>
<evidence type="ECO:0000313" key="2">
    <source>
        <dbReference type="EMBL" id="AHC16612.1"/>
    </source>
</evidence>
<dbReference type="eggNOG" id="COG1801">
    <property type="taxonomic scope" value="Bacteria"/>
</dbReference>
<dbReference type="HOGENOM" id="CLU_046519_0_1_12"/>
<dbReference type="STRING" id="1307761.L21SP2_3272"/>
<gene>
    <name evidence="2" type="ORF">L21SP2_3272</name>
</gene>
<dbReference type="KEGG" id="slr:L21SP2_3272"/>
<feature type="region of interest" description="Disordered" evidence="1">
    <location>
        <begin position="78"/>
        <end position="104"/>
    </location>
</feature>
<dbReference type="PANTHER" id="PTHR30348:SF13">
    <property type="entry name" value="UPF0759 PROTEIN YUNF"/>
    <property type="match status" value="1"/>
</dbReference>
<dbReference type="InterPro" id="IPR036520">
    <property type="entry name" value="UPF0759_sf"/>
</dbReference>
<dbReference type="AlphaFoldDB" id="V5WLA5"/>
<name>V5WLA5_9SPIO</name>
<dbReference type="EMBL" id="CP006939">
    <property type="protein sequence ID" value="AHC16612.1"/>
    <property type="molecule type" value="Genomic_DNA"/>
</dbReference>
<dbReference type="InterPro" id="IPR002763">
    <property type="entry name" value="DUF72"/>
</dbReference>
<evidence type="ECO:0000256" key="1">
    <source>
        <dbReference type="SAM" id="MobiDB-lite"/>
    </source>
</evidence>
<dbReference type="Proteomes" id="UP000018680">
    <property type="component" value="Chromosome"/>
</dbReference>
<evidence type="ECO:0008006" key="4">
    <source>
        <dbReference type="Google" id="ProtNLM"/>
    </source>
</evidence>
<dbReference type="RefSeq" id="WP_024269505.1">
    <property type="nucleotide sequence ID" value="NC_023035.1"/>
</dbReference>
<proteinExistence type="predicted"/>
<dbReference type="Gene3D" id="3.20.20.410">
    <property type="entry name" value="Protein of unknown function UPF0759"/>
    <property type="match status" value="1"/>
</dbReference>
<dbReference type="Pfam" id="PF01904">
    <property type="entry name" value="DUF72"/>
    <property type="match status" value="1"/>
</dbReference>
<dbReference type="PANTHER" id="PTHR30348">
    <property type="entry name" value="UNCHARACTERIZED PROTEIN YECE"/>
    <property type="match status" value="1"/>
</dbReference>
<accession>V5WLA5</accession>
<evidence type="ECO:0000313" key="3">
    <source>
        <dbReference type="Proteomes" id="UP000018680"/>
    </source>
</evidence>
<dbReference type="OrthoDB" id="9780310at2"/>
<keyword evidence="3" id="KW-1185">Reference proteome</keyword>
<dbReference type="PATRIC" id="fig|1307761.3.peg.3261"/>
<reference evidence="2 3" key="1">
    <citation type="journal article" date="2015" name="Stand. Genomic Sci.">
        <title>Complete genome sequence and description of Salinispira pacifica gen. nov., sp. nov., a novel spirochaete isolated form a hypersaline microbial mat.</title>
        <authorList>
            <person name="Ben Hania W."/>
            <person name="Joseph M."/>
            <person name="Schumann P."/>
            <person name="Bunk B."/>
            <person name="Fiebig A."/>
            <person name="Sproer C."/>
            <person name="Klenk H.P."/>
            <person name="Fardeau M.L."/>
            <person name="Spring S."/>
        </authorList>
    </citation>
    <scope>NUCLEOTIDE SEQUENCE [LARGE SCALE GENOMIC DNA]</scope>
    <source>
        <strain evidence="2 3">L21-RPul-D2</strain>
    </source>
</reference>
<protein>
    <recommendedName>
        <fullName evidence="4">DUF72 domain-containing protein</fullName>
    </recommendedName>
</protein>